<accession>A0A8B6UUN7</accession>
<dbReference type="Proteomes" id="UP000663914">
    <property type="component" value="Chromosome"/>
</dbReference>
<name>A0A8B6UUN7_9PSED</name>
<organism evidence="1 2">
    <name type="scientific">Pseudomonas corrugata</name>
    <dbReference type="NCBI Taxonomy" id="47879"/>
    <lineage>
        <taxon>Bacteria</taxon>
        <taxon>Pseudomonadati</taxon>
        <taxon>Pseudomonadota</taxon>
        <taxon>Gammaproteobacteria</taxon>
        <taxon>Pseudomonadales</taxon>
        <taxon>Pseudomonadaceae</taxon>
        <taxon>Pseudomonas</taxon>
    </lineage>
</organism>
<dbReference type="InterPro" id="IPR006522">
    <property type="entry name" value="Phage_virion_morphogenesis"/>
</dbReference>
<dbReference type="RefSeq" id="WP_208555380.1">
    <property type="nucleotide sequence ID" value="NZ_CP072011.1"/>
</dbReference>
<evidence type="ECO:0000313" key="1">
    <source>
        <dbReference type="EMBL" id="QTH15614.1"/>
    </source>
</evidence>
<dbReference type="NCBIfam" id="TIGR01635">
    <property type="entry name" value="tail_comp_S"/>
    <property type="match status" value="1"/>
</dbReference>
<dbReference type="Pfam" id="PF05069">
    <property type="entry name" value="Phage_tail_S"/>
    <property type="match status" value="1"/>
</dbReference>
<reference evidence="1" key="2">
    <citation type="submission" date="2021-03" db="EMBL/GenBank/DDBJ databases">
        <authorList>
            <person name="Valentovich L.N."/>
            <person name="Akhremchuk A.E."/>
            <person name="Miamin V.E."/>
        </authorList>
    </citation>
    <scope>NUCLEOTIDE SEQUENCE</scope>
    <source>
        <strain evidence="1">3prime</strain>
    </source>
</reference>
<reference evidence="1" key="1">
    <citation type="book" date="2019" name="MICROBIAL BIOTECHNOLOGY" publisher="Unknown Publisher">
        <title>Optimization of recombineering for directed mutagenesis of bacteria Pseudomonas corrugata 3'.</title>
        <authorList>
            <person name="Buinitskaja S.V."/>
            <person name="Pilipenok N."/>
            <person name="Valentovich L.N."/>
        </authorList>
    </citation>
    <scope>NUCLEOTIDE SEQUENCE</scope>
    <source>
        <strain evidence="1">3prime</strain>
    </source>
</reference>
<sequence length="191" mass="21124">MAGSFLTVTTTTDQASKALLELIERLGDVTTPLNDIAEYLHLSTDDRFRRKVGPDGSPWAPLSPSTLARKKRNKEKILRESGMLQDSFRHQVSNNELDFGTDRPYGAIHQFGGAIHHAARSQQVYFKAGKDGVGNRFVKKSASNFAQWVTHGARSTEMPARPYLGLSADDELEVAEIVGNYLKGSFEADQI</sequence>
<protein>
    <submittedName>
        <fullName evidence="1">Phage virion morphogenesis protein</fullName>
    </submittedName>
</protein>
<evidence type="ECO:0000313" key="2">
    <source>
        <dbReference type="Proteomes" id="UP000663914"/>
    </source>
</evidence>
<dbReference type="AlphaFoldDB" id="A0A8B6UUN7"/>
<dbReference type="EMBL" id="CP072011">
    <property type="protein sequence ID" value="QTH15614.1"/>
    <property type="molecule type" value="Genomic_DNA"/>
</dbReference>
<gene>
    <name evidence="1" type="ORF">C4C32_06860</name>
</gene>
<proteinExistence type="predicted"/>